<dbReference type="Pfam" id="PF00083">
    <property type="entry name" value="Sugar_tr"/>
    <property type="match status" value="1"/>
</dbReference>
<comment type="subcellular location">
    <subcellularLocation>
        <location evidence="1">Membrane</location>
        <topology evidence="1">Multi-pass membrane protein</topology>
    </subcellularLocation>
</comment>
<reference evidence="10 11" key="1">
    <citation type="submission" date="2020-01" db="EMBL/GenBank/DDBJ databases">
        <title>Identification and distribution of gene clusters putatively required for synthesis of sphingolipid metabolism inhibitors in phylogenetically diverse species of the filamentous fungus Fusarium.</title>
        <authorList>
            <person name="Kim H.-S."/>
            <person name="Busman M."/>
            <person name="Brown D.W."/>
            <person name="Divon H."/>
            <person name="Uhlig S."/>
            <person name="Proctor R.H."/>
        </authorList>
    </citation>
    <scope>NUCLEOTIDE SEQUENCE [LARGE SCALE GENOMIC DNA]</scope>
    <source>
        <strain evidence="10 11">NRRL 20459</strain>
    </source>
</reference>
<feature type="transmembrane region" description="Helical" evidence="8">
    <location>
        <begin position="403"/>
        <end position="421"/>
    </location>
</feature>
<evidence type="ECO:0000256" key="4">
    <source>
        <dbReference type="ARBA" id="ARBA00022692"/>
    </source>
</evidence>
<keyword evidence="4 8" id="KW-0812">Transmembrane</keyword>
<dbReference type="InterPro" id="IPR020846">
    <property type="entry name" value="MFS_dom"/>
</dbReference>
<dbReference type="Proteomes" id="UP000554235">
    <property type="component" value="Unassembled WGS sequence"/>
</dbReference>
<comment type="similarity">
    <text evidence="2 7">Belongs to the major facilitator superfamily. Sugar transporter (TC 2.A.1.1) family.</text>
</comment>
<dbReference type="GO" id="GO:0016020">
    <property type="term" value="C:membrane"/>
    <property type="evidence" value="ECO:0007669"/>
    <property type="project" value="UniProtKB-SubCell"/>
</dbReference>
<dbReference type="OrthoDB" id="6133115at2759"/>
<dbReference type="InterPro" id="IPR003663">
    <property type="entry name" value="Sugar/inositol_transpt"/>
</dbReference>
<evidence type="ECO:0000256" key="8">
    <source>
        <dbReference type="SAM" id="Phobius"/>
    </source>
</evidence>
<sequence>MSAKHNNAAEVAAASEVRRLLEEDKTPWYKKPNLFRLYLTLVVDLWNEHYDNPTGATFGVISAALAIGTAAGVPIMPYINDHFGRKFCVIAGSVVVAIGVILQTCAYNVGMLIASRVIMGLGSPVSLAGAAQLVVELAYPKERSTIVGLFQGTWFAGAILAAGVTLGTYDWSNNWSWRLPTLLQILPSLLTIIFIWFIPESPRWLVAQDRHDEALQNLIKYHAEGDETSAFVAAEFFQIRETLRKEKEAAKQPWKELFTGKANRHRVFVAVCVGFFTQWSGNGLISYYLAKILTLVGITSRTPQNQINLGLSCWNLVTAVCSSIAASFLMRRKQLMAGYLSMTILFTCYTASSAVYAEDNHNKAATKAVIVLIFLYSAGYNLMQPFQYLYIGEIFPFIQRSKGIAVMQISTRIAAAFNLLVNPIGMANIAWKFFLVYCVWLVIETTVVYFFFPETQGPTLEEVALVLEGDNAAVEVVNSKAHRFEEKEHA</sequence>
<dbReference type="InterPro" id="IPR036259">
    <property type="entry name" value="MFS_trans_sf"/>
</dbReference>
<evidence type="ECO:0000256" key="5">
    <source>
        <dbReference type="ARBA" id="ARBA00022989"/>
    </source>
</evidence>
<accession>A0A8H4L6L7</accession>
<proteinExistence type="inferred from homology"/>
<keyword evidence="6 8" id="KW-0472">Membrane</keyword>
<protein>
    <submittedName>
        <fullName evidence="10">Lactose permease</fullName>
    </submittedName>
</protein>
<evidence type="ECO:0000256" key="1">
    <source>
        <dbReference type="ARBA" id="ARBA00004141"/>
    </source>
</evidence>
<keyword evidence="5 8" id="KW-1133">Transmembrane helix</keyword>
<evidence type="ECO:0000313" key="11">
    <source>
        <dbReference type="Proteomes" id="UP000554235"/>
    </source>
</evidence>
<feature type="transmembrane region" description="Helical" evidence="8">
    <location>
        <begin position="369"/>
        <end position="391"/>
    </location>
</feature>
<dbReference type="NCBIfam" id="TIGR00879">
    <property type="entry name" value="SP"/>
    <property type="match status" value="1"/>
</dbReference>
<dbReference type="FunFam" id="1.20.1250.20:FF:000134">
    <property type="entry name" value="MFS sugar transporter protein"/>
    <property type="match status" value="1"/>
</dbReference>
<feature type="transmembrane region" description="Helical" evidence="8">
    <location>
        <begin position="181"/>
        <end position="198"/>
    </location>
</feature>
<evidence type="ECO:0000256" key="6">
    <source>
        <dbReference type="ARBA" id="ARBA00023136"/>
    </source>
</evidence>
<organism evidence="10 11">
    <name type="scientific">Fusarium albosuccineum</name>
    <dbReference type="NCBI Taxonomy" id="1237068"/>
    <lineage>
        <taxon>Eukaryota</taxon>
        <taxon>Fungi</taxon>
        <taxon>Dikarya</taxon>
        <taxon>Ascomycota</taxon>
        <taxon>Pezizomycotina</taxon>
        <taxon>Sordariomycetes</taxon>
        <taxon>Hypocreomycetidae</taxon>
        <taxon>Hypocreales</taxon>
        <taxon>Nectriaceae</taxon>
        <taxon>Fusarium</taxon>
        <taxon>Fusarium decemcellulare species complex</taxon>
    </lineage>
</organism>
<feature type="transmembrane region" description="Helical" evidence="8">
    <location>
        <begin position="121"/>
        <end position="139"/>
    </location>
</feature>
<keyword evidence="11" id="KW-1185">Reference proteome</keyword>
<dbReference type="InterPro" id="IPR050360">
    <property type="entry name" value="MFS_Sugar_Transporters"/>
</dbReference>
<evidence type="ECO:0000256" key="3">
    <source>
        <dbReference type="ARBA" id="ARBA00022448"/>
    </source>
</evidence>
<dbReference type="PROSITE" id="PS50850">
    <property type="entry name" value="MFS"/>
    <property type="match status" value="1"/>
</dbReference>
<feature type="transmembrane region" description="Helical" evidence="8">
    <location>
        <begin position="309"/>
        <end position="330"/>
    </location>
</feature>
<feature type="transmembrane region" description="Helical" evidence="8">
    <location>
        <begin position="267"/>
        <end position="289"/>
    </location>
</feature>
<feature type="domain" description="Major facilitator superfamily (MFS) profile" evidence="9">
    <location>
        <begin position="1"/>
        <end position="456"/>
    </location>
</feature>
<evidence type="ECO:0000256" key="2">
    <source>
        <dbReference type="ARBA" id="ARBA00010992"/>
    </source>
</evidence>
<dbReference type="AlphaFoldDB" id="A0A8H4L6L7"/>
<evidence type="ECO:0000313" key="10">
    <source>
        <dbReference type="EMBL" id="KAF4463867.1"/>
    </source>
</evidence>
<dbReference type="PANTHER" id="PTHR48022:SF29">
    <property type="entry name" value="SUGAR TRANSPORTER, PUTATIVE (AFU_ORTHOLOGUE AFUA_6G14500)-RELATED"/>
    <property type="match status" value="1"/>
</dbReference>
<dbReference type="Gene3D" id="1.20.1250.20">
    <property type="entry name" value="MFS general substrate transporter like domains"/>
    <property type="match status" value="1"/>
</dbReference>
<evidence type="ECO:0000259" key="9">
    <source>
        <dbReference type="PROSITE" id="PS50850"/>
    </source>
</evidence>
<comment type="caution">
    <text evidence="10">The sequence shown here is derived from an EMBL/GenBank/DDBJ whole genome shotgun (WGS) entry which is preliminary data.</text>
</comment>
<name>A0A8H4L6L7_9HYPO</name>
<dbReference type="GO" id="GO:0005351">
    <property type="term" value="F:carbohydrate:proton symporter activity"/>
    <property type="evidence" value="ECO:0007669"/>
    <property type="project" value="TreeGrafter"/>
</dbReference>
<dbReference type="PANTHER" id="PTHR48022">
    <property type="entry name" value="PLASTIDIC GLUCOSE TRANSPORTER 4"/>
    <property type="match status" value="1"/>
</dbReference>
<feature type="transmembrane region" description="Helical" evidence="8">
    <location>
        <begin position="433"/>
        <end position="452"/>
    </location>
</feature>
<feature type="transmembrane region" description="Helical" evidence="8">
    <location>
        <begin position="87"/>
        <end position="109"/>
    </location>
</feature>
<evidence type="ECO:0000256" key="7">
    <source>
        <dbReference type="RuleBase" id="RU003346"/>
    </source>
</evidence>
<gene>
    <name evidence="10" type="ORF">FALBO_9304</name>
</gene>
<feature type="transmembrane region" description="Helical" evidence="8">
    <location>
        <begin position="55"/>
        <end position="75"/>
    </location>
</feature>
<dbReference type="SUPFAM" id="SSF103473">
    <property type="entry name" value="MFS general substrate transporter"/>
    <property type="match status" value="1"/>
</dbReference>
<feature type="transmembrane region" description="Helical" evidence="8">
    <location>
        <begin position="146"/>
        <end position="169"/>
    </location>
</feature>
<dbReference type="InterPro" id="IPR005828">
    <property type="entry name" value="MFS_sugar_transport-like"/>
</dbReference>
<feature type="transmembrane region" description="Helical" evidence="8">
    <location>
        <begin position="337"/>
        <end position="357"/>
    </location>
</feature>
<keyword evidence="3 7" id="KW-0813">Transport</keyword>
<dbReference type="EMBL" id="JAADYS010001289">
    <property type="protein sequence ID" value="KAF4463867.1"/>
    <property type="molecule type" value="Genomic_DNA"/>
</dbReference>